<dbReference type="Pfam" id="PF02557">
    <property type="entry name" value="VanY"/>
    <property type="match status" value="1"/>
</dbReference>
<gene>
    <name evidence="3" type="ORF">GM1_003_02740</name>
</gene>
<organism evidence="3 4">
    <name type="scientific">Gordonia malaquae NBRC 108250</name>
    <dbReference type="NCBI Taxonomy" id="1223542"/>
    <lineage>
        <taxon>Bacteria</taxon>
        <taxon>Bacillati</taxon>
        <taxon>Actinomycetota</taxon>
        <taxon>Actinomycetes</taxon>
        <taxon>Mycobacteriales</taxon>
        <taxon>Gordoniaceae</taxon>
        <taxon>Gordonia</taxon>
    </lineage>
</organism>
<feature type="chain" id="PRO_5038740266" evidence="1">
    <location>
        <begin position="16"/>
        <end position="155"/>
    </location>
</feature>
<reference evidence="3 4" key="1">
    <citation type="submission" date="2013-02" db="EMBL/GenBank/DDBJ databases">
        <title>Whole genome shotgun sequence of Gordonia malaquae NBRC 108250.</title>
        <authorList>
            <person name="Yoshida I."/>
            <person name="Hosoyama A."/>
            <person name="Tsuchikane K."/>
            <person name="Ando Y."/>
            <person name="Baba S."/>
            <person name="Ohji S."/>
            <person name="Hamada M."/>
            <person name="Tamura T."/>
            <person name="Yamazoe A."/>
            <person name="Yamazaki S."/>
            <person name="Fujita N."/>
        </authorList>
    </citation>
    <scope>NUCLEOTIDE SEQUENCE [LARGE SCALE GENOMIC DNA]</scope>
    <source>
        <strain evidence="3 4">NBRC 108250</strain>
    </source>
</reference>
<dbReference type="SUPFAM" id="SSF55166">
    <property type="entry name" value="Hedgehog/DD-peptidase"/>
    <property type="match status" value="1"/>
</dbReference>
<evidence type="ECO:0000259" key="2">
    <source>
        <dbReference type="Pfam" id="PF02557"/>
    </source>
</evidence>
<proteinExistence type="predicted"/>
<dbReference type="InterPro" id="IPR003709">
    <property type="entry name" value="VanY-like_core_dom"/>
</dbReference>
<keyword evidence="1" id="KW-0732">Signal</keyword>
<evidence type="ECO:0000313" key="3">
    <source>
        <dbReference type="EMBL" id="GAC78535.1"/>
    </source>
</evidence>
<feature type="signal peptide" evidence="1">
    <location>
        <begin position="1"/>
        <end position="15"/>
    </location>
</feature>
<dbReference type="Proteomes" id="UP000035009">
    <property type="component" value="Unassembled WGS sequence"/>
</dbReference>
<dbReference type="eggNOG" id="COG1876">
    <property type="taxonomic scope" value="Bacteria"/>
</dbReference>
<dbReference type="EMBL" id="BAOP01000003">
    <property type="protein sequence ID" value="GAC78535.1"/>
    <property type="molecule type" value="Genomic_DNA"/>
</dbReference>
<dbReference type="AlphaFoldDB" id="M3UGV3"/>
<accession>M3UGV3</accession>
<evidence type="ECO:0000256" key="1">
    <source>
        <dbReference type="SAM" id="SignalP"/>
    </source>
</evidence>
<dbReference type="PANTHER" id="PTHR34385">
    <property type="entry name" value="D-ALANYL-D-ALANINE CARBOXYPEPTIDASE"/>
    <property type="match status" value="1"/>
</dbReference>
<keyword evidence="4" id="KW-1185">Reference proteome</keyword>
<name>M3UGV3_GORML</name>
<comment type="caution">
    <text evidence="3">The sequence shown here is derived from an EMBL/GenBank/DDBJ whole genome shotgun (WGS) entry which is preliminary data.</text>
</comment>
<dbReference type="InterPro" id="IPR009045">
    <property type="entry name" value="Zn_M74/Hedgehog-like"/>
</dbReference>
<dbReference type="STRING" id="410332.SAMN04488550_2517"/>
<dbReference type="GO" id="GO:0006508">
    <property type="term" value="P:proteolysis"/>
    <property type="evidence" value="ECO:0007669"/>
    <property type="project" value="InterPro"/>
</dbReference>
<sequence length="155" mass="16771">MAVLIGLGAALPATAAAAPAAKVLGVRLAPDTAGLTPQLAIAYTVARSDAQRAGVGMHITSGKRSWAEQTRMWRDGVRRYGSAAEASRWVLPPSRSTHVTGHAIDVGARRGAAWLERYGFRYGLCRTFDNEWWHFELTTMPGARCGPRVPDASRR</sequence>
<feature type="domain" description="D-alanyl-D-alanine carboxypeptidase-like core" evidence="2">
    <location>
        <begin position="35"/>
        <end position="110"/>
    </location>
</feature>
<evidence type="ECO:0000313" key="4">
    <source>
        <dbReference type="Proteomes" id="UP000035009"/>
    </source>
</evidence>
<dbReference type="GO" id="GO:0008233">
    <property type="term" value="F:peptidase activity"/>
    <property type="evidence" value="ECO:0007669"/>
    <property type="project" value="InterPro"/>
</dbReference>
<dbReference type="PANTHER" id="PTHR34385:SF1">
    <property type="entry name" value="PEPTIDOGLYCAN L-ALANYL-D-GLUTAMATE ENDOPEPTIDASE CWLK"/>
    <property type="match status" value="1"/>
</dbReference>
<protein>
    <submittedName>
        <fullName evidence="3">Peptidase M15 family protein</fullName>
    </submittedName>
</protein>
<dbReference type="Gene3D" id="3.30.1380.10">
    <property type="match status" value="1"/>
</dbReference>
<dbReference type="InterPro" id="IPR052179">
    <property type="entry name" value="DD-CPase-like"/>
</dbReference>
<dbReference type="CDD" id="cd14846">
    <property type="entry name" value="Peptidase_M15_like"/>
    <property type="match status" value="1"/>
</dbReference>